<feature type="transmembrane region" description="Helical" evidence="6">
    <location>
        <begin position="556"/>
        <end position="577"/>
    </location>
</feature>
<dbReference type="Pfam" id="PF23262">
    <property type="entry name" value="NFD4_C"/>
    <property type="match status" value="1"/>
</dbReference>
<dbReference type="SUPFAM" id="SSF103473">
    <property type="entry name" value="MFS general substrate transporter"/>
    <property type="match status" value="1"/>
</dbReference>
<dbReference type="PANTHER" id="PTHR21576">
    <property type="entry name" value="UNCHARACTERIZED NODULIN-LIKE PROTEIN"/>
    <property type="match status" value="1"/>
</dbReference>
<dbReference type="Proteomes" id="UP000239899">
    <property type="component" value="Unassembled WGS sequence"/>
</dbReference>
<organism evidence="9 10">
    <name type="scientific">Chlorella sorokiniana</name>
    <name type="common">Freshwater green alga</name>
    <dbReference type="NCBI Taxonomy" id="3076"/>
    <lineage>
        <taxon>Eukaryota</taxon>
        <taxon>Viridiplantae</taxon>
        <taxon>Chlorophyta</taxon>
        <taxon>core chlorophytes</taxon>
        <taxon>Trebouxiophyceae</taxon>
        <taxon>Chlorellales</taxon>
        <taxon>Chlorellaceae</taxon>
        <taxon>Chlorella clade</taxon>
        <taxon>Chlorella</taxon>
    </lineage>
</organism>
<evidence type="ECO:0000256" key="1">
    <source>
        <dbReference type="ARBA" id="ARBA00004141"/>
    </source>
</evidence>
<feature type="transmembrane region" description="Helical" evidence="6">
    <location>
        <begin position="455"/>
        <end position="474"/>
    </location>
</feature>
<feature type="transmembrane region" description="Helical" evidence="6">
    <location>
        <begin position="150"/>
        <end position="171"/>
    </location>
</feature>
<dbReference type="PANTHER" id="PTHR21576:SF158">
    <property type="entry name" value="RIBOSOMAL RNA-PROCESSING PROTEIN 12-LIKE CONSERVED DOMAIN-CONTAINING PROTEIN"/>
    <property type="match status" value="1"/>
</dbReference>
<keyword evidence="4 6" id="KW-0472">Membrane</keyword>
<feature type="region of interest" description="Disordered" evidence="5">
    <location>
        <begin position="322"/>
        <end position="342"/>
    </location>
</feature>
<comment type="subcellular location">
    <subcellularLocation>
        <location evidence="1">Membrane</location>
        <topology evidence="1">Multi-pass membrane protein</topology>
    </subcellularLocation>
</comment>
<evidence type="ECO:0000256" key="6">
    <source>
        <dbReference type="SAM" id="Phobius"/>
    </source>
</evidence>
<dbReference type="OrthoDB" id="410267at2759"/>
<feature type="transmembrane region" description="Helical" evidence="6">
    <location>
        <begin position="382"/>
        <end position="404"/>
    </location>
</feature>
<evidence type="ECO:0000259" key="7">
    <source>
        <dbReference type="Pfam" id="PF06813"/>
    </source>
</evidence>
<dbReference type="GO" id="GO:0016020">
    <property type="term" value="C:membrane"/>
    <property type="evidence" value="ECO:0007669"/>
    <property type="project" value="UniProtKB-SubCell"/>
</dbReference>
<evidence type="ECO:0000256" key="4">
    <source>
        <dbReference type="ARBA" id="ARBA00023136"/>
    </source>
</evidence>
<evidence type="ECO:0000256" key="3">
    <source>
        <dbReference type="ARBA" id="ARBA00022989"/>
    </source>
</evidence>
<feature type="transmembrane region" description="Helical" evidence="6">
    <location>
        <begin position="52"/>
        <end position="71"/>
    </location>
</feature>
<dbReference type="InterPro" id="IPR056555">
    <property type="entry name" value="NFD4_C"/>
</dbReference>
<dbReference type="Gene3D" id="1.20.1250.20">
    <property type="entry name" value="MFS general substrate transporter like domains"/>
    <property type="match status" value="2"/>
</dbReference>
<proteinExistence type="predicted"/>
<evidence type="ECO:0000256" key="5">
    <source>
        <dbReference type="SAM" id="MobiDB-lite"/>
    </source>
</evidence>
<evidence type="ECO:0000313" key="10">
    <source>
        <dbReference type="Proteomes" id="UP000239899"/>
    </source>
</evidence>
<dbReference type="STRING" id="3076.A0A2P6TFI8"/>
<comment type="caution">
    <text evidence="9">The sequence shown here is derived from an EMBL/GenBank/DDBJ whole genome shotgun (WGS) entry which is preliminary data.</text>
</comment>
<feature type="transmembrane region" description="Helical" evidence="6">
    <location>
        <begin position="514"/>
        <end position="536"/>
    </location>
</feature>
<feature type="transmembrane region" description="Helical" evidence="6">
    <location>
        <begin position="480"/>
        <end position="502"/>
    </location>
</feature>
<gene>
    <name evidence="9" type="ORF">C2E21_8096</name>
</gene>
<keyword evidence="3 6" id="KW-1133">Transmembrane helix</keyword>
<name>A0A2P6TFI8_CHLSO</name>
<feature type="transmembrane region" description="Helical" evidence="6">
    <location>
        <begin position="83"/>
        <end position="104"/>
    </location>
</feature>
<sequence>MALCGQTSYINRWHGLSASIFVSLIFGSAYAFPLWGELLKDAYSLTQSQLQGIASTANVAGSVAIVAGLVFDRLERHRRLGPCLVLLVGMASNAAGYSLLWAAVSGRFRAQLWQLAALAALGMTGSMWADTAAMATNVRNFPAHRGTVVGLIRACVGLSGSLFACIYAGAFTPDASAFLLFLAIAPVAVGAAALPFINRLPLPATEHSDAIGHGGLPAERRFVFALASLGTLALFLVTATTVNALWPLALATRHLVMAGACALLLPLLALPCGAGGLLSRRPLPPHQPTGSGLGRTGVPGGDIAASSSWASSRASFGSLKDKGDMEEPLLQPPGQQLVAAPPDGDALEGDTLCEALPLEGSLPGAVAAPELAPLQCLCSLDFWLLFTVIAVGTGSGLALLNNLAQVVAATAGSRSTAGATAVLLSIFSVANCSGRMAFGYWPERLLHSRGTPRTLFMPAVSALLAAAFAALAFVRLPALFPLTALAGFAYGGHWALGPATVSELFGLRHFAANYALMLVAPAVGSVGLAAGLAAWVYERAAQAQGETGTCLGPACFRATFLTMAAAGVCAGGAGAVLHRRSVALYQRQAARMQSSGSS</sequence>
<dbReference type="EMBL" id="LHPG02000018">
    <property type="protein sequence ID" value="PRW32873.1"/>
    <property type="molecule type" value="Genomic_DNA"/>
</dbReference>
<feature type="transmembrane region" description="Helical" evidence="6">
    <location>
        <begin position="110"/>
        <end position="129"/>
    </location>
</feature>
<evidence type="ECO:0000259" key="8">
    <source>
        <dbReference type="Pfam" id="PF23262"/>
    </source>
</evidence>
<dbReference type="InterPro" id="IPR036259">
    <property type="entry name" value="MFS_trans_sf"/>
</dbReference>
<feature type="domain" description="NFD4 C-terminal" evidence="8">
    <location>
        <begin position="377"/>
        <end position="580"/>
    </location>
</feature>
<evidence type="ECO:0000256" key="2">
    <source>
        <dbReference type="ARBA" id="ARBA00022692"/>
    </source>
</evidence>
<feature type="transmembrane region" description="Helical" evidence="6">
    <location>
        <begin position="416"/>
        <end position="434"/>
    </location>
</feature>
<feature type="transmembrane region" description="Helical" evidence="6">
    <location>
        <begin position="255"/>
        <end position="278"/>
    </location>
</feature>
<reference evidence="9 10" key="1">
    <citation type="journal article" date="2018" name="Plant J.">
        <title>Genome sequences of Chlorella sorokiniana UTEX 1602 and Micractinium conductrix SAG 241.80: implications to maltose excretion by a green alga.</title>
        <authorList>
            <person name="Arriola M.B."/>
            <person name="Velmurugan N."/>
            <person name="Zhang Y."/>
            <person name="Plunkett M.H."/>
            <person name="Hondzo H."/>
            <person name="Barney B.M."/>
        </authorList>
    </citation>
    <scope>NUCLEOTIDE SEQUENCE [LARGE SCALE GENOMIC DNA]</scope>
    <source>
        <strain evidence="10">UTEX 1602</strain>
    </source>
</reference>
<accession>A0A2P6TFI8</accession>
<dbReference type="Pfam" id="PF06813">
    <property type="entry name" value="Nodulin-like"/>
    <property type="match status" value="1"/>
</dbReference>
<evidence type="ECO:0000313" key="9">
    <source>
        <dbReference type="EMBL" id="PRW32873.1"/>
    </source>
</evidence>
<feature type="transmembrane region" description="Helical" evidence="6">
    <location>
        <begin position="177"/>
        <end position="197"/>
    </location>
</feature>
<keyword evidence="10" id="KW-1185">Reference proteome</keyword>
<feature type="domain" description="Nodulin-like" evidence="7">
    <location>
        <begin position="12"/>
        <end position="267"/>
    </location>
</feature>
<feature type="transmembrane region" description="Helical" evidence="6">
    <location>
        <begin position="12"/>
        <end position="32"/>
    </location>
</feature>
<feature type="transmembrane region" description="Helical" evidence="6">
    <location>
        <begin position="222"/>
        <end position="249"/>
    </location>
</feature>
<dbReference type="InterPro" id="IPR010658">
    <property type="entry name" value="Nodulin-like"/>
</dbReference>
<keyword evidence="2 6" id="KW-0812">Transmembrane</keyword>
<protein>
    <submittedName>
        <fullName evidence="9">MFS general substrate transporter</fullName>
    </submittedName>
</protein>
<dbReference type="AlphaFoldDB" id="A0A2P6TFI8"/>